<accession>A0ACA9MUF6</accession>
<dbReference type="EMBL" id="CAJVPM010016133">
    <property type="protein sequence ID" value="CAG8612239.1"/>
    <property type="molecule type" value="Genomic_DNA"/>
</dbReference>
<feature type="non-terminal residue" evidence="1">
    <location>
        <position position="505"/>
    </location>
</feature>
<proteinExistence type="predicted"/>
<gene>
    <name evidence="1" type="ORF">SCALOS_LOCUS7334</name>
</gene>
<protein>
    <submittedName>
        <fullName evidence="1">5165_t:CDS:1</fullName>
    </submittedName>
</protein>
<reference evidence="1" key="1">
    <citation type="submission" date="2021-06" db="EMBL/GenBank/DDBJ databases">
        <authorList>
            <person name="Kallberg Y."/>
            <person name="Tangrot J."/>
            <person name="Rosling A."/>
        </authorList>
    </citation>
    <scope>NUCLEOTIDE SEQUENCE</scope>
    <source>
        <strain evidence="1">AU212A</strain>
    </source>
</reference>
<evidence type="ECO:0000313" key="2">
    <source>
        <dbReference type="Proteomes" id="UP000789860"/>
    </source>
</evidence>
<comment type="caution">
    <text evidence="1">The sequence shown here is derived from an EMBL/GenBank/DDBJ whole genome shotgun (WGS) entry which is preliminary data.</text>
</comment>
<name>A0ACA9MUF6_9GLOM</name>
<feature type="non-terminal residue" evidence="1">
    <location>
        <position position="1"/>
    </location>
</feature>
<sequence length="505" mass="59537">FATQKVVFKTIYAKKQRQSKETRLIQSAEMRIGEIVGEIIRIDTTPEEIKRDFSEARCEELFNKEWEKVENDKKNFMRTMIMETKALEEHVVKYFNQAIKTGLAISNDENCLKERSKFNRKFWNKLVTPETLNKSEFLDDSDTKFHDNIKIVRNIICHPSNLGTYICLDYTEKTVFKKEVTNRIRAEIEDTCKQICEDLLSRNALAIEPSQALEWLKKLCNNVFIVQTNDFNQLKNPFKQYLRLKVFTTLETNACIAQSVKEIIVHEDVFSKVFEIELKNWMSKDRNPTRYAYEQSFGAYDVEKTPGEILKLIEKLIYIVLEKLGENILTLKQHFSTSLEKNLTLEKIMSTIGINDETNDLIESSWIDELADLYKKSLTDQLERSKQSYWNKVQGCRHRCPYCGSKCEIAEHEPNTNHRASIHFMVCFNGVRNLKSNEACLEICNEPKNFGDFYFDKNGENGLIFKEHTIKYYPEWWPLMERKQPDDDQIKQTRAMWMHLKDDLC</sequence>
<dbReference type="Proteomes" id="UP000789860">
    <property type="component" value="Unassembled WGS sequence"/>
</dbReference>
<keyword evidence="2" id="KW-1185">Reference proteome</keyword>
<organism evidence="1 2">
    <name type="scientific">Scutellospora calospora</name>
    <dbReference type="NCBI Taxonomy" id="85575"/>
    <lineage>
        <taxon>Eukaryota</taxon>
        <taxon>Fungi</taxon>
        <taxon>Fungi incertae sedis</taxon>
        <taxon>Mucoromycota</taxon>
        <taxon>Glomeromycotina</taxon>
        <taxon>Glomeromycetes</taxon>
        <taxon>Diversisporales</taxon>
        <taxon>Gigasporaceae</taxon>
        <taxon>Scutellospora</taxon>
    </lineage>
</organism>
<evidence type="ECO:0000313" key="1">
    <source>
        <dbReference type="EMBL" id="CAG8612239.1"/>
    </source>
</evidence>